<dbReference type="EMBL" id="UINC01025619">
    <property type="protein sequence ID" value="SVB01522.1"/>
    <property type="molecule type" value="Genomic_DNA"/>
</dbReference>
<dbReference type="AlphaFoldDB" id="A0A382AK70"/>
<protein>
    <submittedName>
        <fullName evidence="1">Uncharacterized protein</fullName>
    </submittedName>
</protein>
<proteinExistence type="predicted"/>
<organism evidence="1">
    <name type="scientific">marine metagenome</name>
    <dbReference type="NCBI Taxonomy" id="408172"/>
    <lineage>
        <taxon>unclassified sequences</taxon>
        <taxon>metagenomes</taxon>
        <taxon>ecological metagenomes</taxon>
    </lineage>
</organism>
<gene>
    <name evidence="1" type="ORF">METZ01_LOCUS154376</name>
</gene>
<reference evidence="1" key="1">
    <citation type="submission" date="2018-05" db="EMBL/GenBank/DDBJ databases">
        <authorList>
            <person name="Lanie J.A."/>
            <person name="Ng W.-L."/>
            <person name="Kazmierczak K.M."/>
            <person name="Andrzejewski T.M."/>
            <person name="Davidsen T.M."/>
            <person name="Wayne K.J."/>
            <person name="Tettelin H."/>
            <person name="Glass J.I."/>
            <person name="Rusch D."/>
            <person name="Podicherti R."/>
            <person name="Tsui H.-C.T."/>
            <person name="Winkler M.E."/>
        </authorList>
    </citation>
    <scope>NUCLEOTIDE SEQUENCE</scope>
</reference>
<accession>A0A382AK70</accession>
<evidence type="ECO:0000313" key="1">
    <source>
        <dbReference type="EMBL" id="SVB01522.1"/>
    </source>
</evidence>
<sequence length="91" mass="10195">MSNEISFVHPEVSKKDRELFGFDEGDEHTIGHAVNSTTGDWMMCHLMHFAGVFPSVSAARKNGWNTPIPSGFSEFIVGKRKKKVFILNKIA</sequence>
<name>A0A382AK70_9ZZZZ</name>